<keyword evidence="1" id="KW-0812">Transmembrane</keyword>
<keyword evidence="1" id="KW-1133">Transmembrane helix</keyword>
<evidence type="ECO:0000256" key="1">
    <source>
        <dbReference type="SAM" id="Phobius"/>
    </source>
</evidence>
<dbReference type="RefSeq" id="WP_127193683.1">
    <property type="nucleotide sequence ID" value="NZ_RZNY01000017.1"/>
</dbReference>
<evidence type="ECO:0008006" key="4">
    <source>
        <dbReference type="Google" id="ProtNLM"/>
    </source>
</evidence>
<keyword evidence="3" id="KW-1185">Reference proteome</keyword>
<evidence type="ECO:0000313" key="3">
    <source>
        <dbReference type="Proteomes" id="UP000279446"/>
    </source>
</evidence>
<dbReference type="PANTHER" id="PTHR37826:SF3">
    <property type="entry name" value="J DOMAIN-CONTAINING PROTEIN"/>
    <property type="match status" value="1"/>
</dbReference>
<sequence>MSSEANQVSFPCQSCGGQMMFDTESQNLKCGYCAREETIENIMTEPQEHSLNFADVEEAASTDWDTEQQALSCSNCGGQMLLSNHQTAVTCPFCGSPKVLPQNDAERSIRPESVLPFRISQEQAISSFRAWKRKRWFAPNQFKKQNVNSSLNGIYIPHWTYDANTSSAYTAEVGTYHYRNETRTRTVNGKTETYTERVRYTVWHSTSGTYSRFFDDVLIPASGQYDAKLLGNIGKFDLKNLAAYKPHYISGFIAERYSVPLKQGWDQATNVMDGAISGGVRGQIGGDEQRNVNIRTHYSNATYKHILLPIWNAIYTYQNKQFRYMVNGETGAVSGKAPKSAWKITFFSLFWVAVLVLLIYFISQSQ</sequence>
<comment type="caution">
    <text evidence="2">The sequence shown here is derived from an EMBL/GenBank/DDBJ whole genome shotgun (WGS) entry which is preliminary data.</text>
</comment>
<feature type="transmembrane region" description="Helical" evidence="1">
    <location>
        <begin position="341"/>
        <end position="362"/>
    </location>
</feature>
<dbReference type="EMBL" id="RZNY01000017">
    <property type="protein sequence ID" value="RUT43831.1"/>
    <property type="molecule type" value="Genomic_DNA"/>
</dbReference>
<dbReference type="PANTHER" id="PTHR37826">
    <property type="entry name" value="FLOTILLIN BAND_7_5 DOMAIN PROTEIN"/>
    <property type="match status" value="1"/>
</dbReference>
<proteinExistence type="predicted"/>
<evidence type="ECO:0000313" key="2">
    <source>
        <dbReference type="EMBL" id="RUT43831.1"/>
    </source>
</evidence>
<protein>
    <recommendedName>
        <fullName evidence="4">TFIIB-type zinc ribbon-containing protein</fullName>
    </recommendedName>
</protein>
<dbReference type="AlphaFoldDB" id="A0A433Y539"/>
<accession>A0A433Y539</accession>
<name>A0A433Y539_9BACL</name>
<dbReference type="OrthoDB" id="3182597at2"/>
<keyword evidence="1" id="KW-0472">Membrane</keyword>
<organism evidence="2 3">
    <name type="scientific">Paenibacillus anaericanus</name>
    <dbReference type="NCBI Taxonomy" id="170367"/>
    <lineage>
        <taxon>Bacteria</taxon>
        <taxon>Bacillati</taxon>
        <taxon>Bacillota</taxon>
        <taxon>Bacilli</taxon>
        <taxon>Bacillales</taxon>
        <taxon>Paenibacillaceae</taxon>
        <taxon>Paenibacillus</taxon>
    </lineage>
</organism>
<dbReference type="Proteomes" id="UP000279446">
    <property type="component" value="Unassembled WGS sequence"/>
</dbReference>
<gene>
    <name evidence="2" type="ORF">EJP82_19230</name>
</gene>
<reference evidence="2 3" key="1">
    <citation type="submission" date="2018-12" db="EMBL/GenBank/DDBJ databases">
        <authorList>
            <person name="Sun L."/>
            <person name="Chen Z."/>
        </authorList>
    </citation>
    <scope>NUCLEOTIDE SEQUENCE [LARGE SCALE GENOMIC DNA]</scope>
    <source>
        <strain evidence="2 3">DSM 15890</strain>
    </source>
</reference>